<sequence>MKNKFAQIKKRDGRVVNFDQEKITDAVFKALTAANQGGRRIAKRVSDKVILFLNRRYKKEYIPTVEEIQDIVEEVLI</sequence>
<evidence type="ECO:0000313" key="4">
    <source>
        <dbReference type="EMBL" id="GAI30664.1"/>
    </source>
</evidence>
<feature type="non-terminal residue" evidence="4">
    <location>
        <position position="77"/>
    </location>
</feature>
<dbReference type="EMBL" id="BARV01015442">
    <property type="protein sequence ID" value="GAI30664.1"/>
    <property type="molecule type" value="Genomic_DNA"/>
</dbReference>
<dbReference type="InterPro" id="IPR005144">
    <property type="entry name" value="ATP-cone_dom"/>
</dbReference>
<feature type="domain" description="ATP-cone" evidence="3">
    <location>
        <begin position="6"/>
        <end position="77"/>
    </location>
</feature>
<proteinExistence type="predicted"/>
<dbReference type="AlphaFoldDB" id="X1PIG5"/>
<keyword evidence="1" id="KW-0547">Nucleotide-binding</keyword>
<name>X1PIG5_9ZZZZ</name>
<evidence type="ECO:0000256" key="2">
    <source>
        <dbReference type="ARBA" id="ARBA00022840"/>
    </source>
</evidence>
<gene>
    <name evidence="4" type="ORF">S06H3_26682</name>
</gene>
<evidence type="ECO:0000256" key="1">
    <source>
        <dbReference type="ARBA" id="ARBA00022741"/>
    </source>
</evidence>
<keyword evidence="2" id="KW-0067">ATP-binding</keyword>
<accession>X1PIG5</accession>
<reference evidence="4" key="1">
    <citation type="journal article" date="2014" name="Front. Microbiol.">
        <title>High frequency of phylogenetically diverse reductive dehalogenase-homologous genes in deep subseafloor sedimentary metagenomes.</title>
        <authorList>
            <person name="Kawai M."/>
            <person name="Futagami T."/>
            <person name="Toyoda A."/>
            <person name="Takaki Y."/>
            <person name="Nishi S."/>
            <person name="Hori S."/>
            <person name="Arai W."/>
            <person name="Tsubouchi T."/>
            <person name="Morono Y."/>
            <person name="Uchiyama I."/>
            <person name="Ito T."/>
            <person name="Fujiyama A."/>
            <person name="Inagaki F."/>
            <person name="Takami H."/>
        </authorList>
    </citation>
    <scope>NUCLEOTIDE SEQUENCE</scope>
    <source>
        <strain evidence="4">Expedition CK06-06</strain>
    </source>
</reference>
<comment type="caution">
    <text evidence="4">The sequence shown here is derived from an EMBL/GenBank/DDBJ whole genome shotgun (WGS) entry which is preliminary data.</text>
</comment>
<dbReference type="GO" id="GO:0005524">
    <property type="term" value="F:ATP binding"/>
    <property type="evidence" value="ECO:0007669"/>
    <property type="project" value="UniProtKB-KW"/>
</dbReference>
<organism evidence="4">
    <name type="scientific">marine sediment metagenome</name>
    <dbReference type="NCBI Taxonomy" id="412755"/>
    <lineage>
        <taxon>unclassified sequences</taxon>
        <taxon>metagenomes</taxon>
        <taxon>ecological metagenomes</taxon>
    </lineage>
</organism>
<protein>
    <recommendedName>
        <fullName evidence="3">ATP-cone domain-containing protein</fullName>
    </recommendedName>
</protein>
<dbReference type="Pfam" id="PF03477">
    <property type="entry name" value="ATP-cone"/>
    <property type="match status" value="1"/>
</dbReference>
<evidence type="ECO:0000259" key="3">
    <source>
        <dbReference type="PROSITE" id="PS51161"/>
    </source>
</evidence>
<dbReference type="PROSITE" id="PS51161">
    <property type="entry name" value="ATP_CONE"/>
    <property type="match status" value="1"/>
</dbReference>